<sequence>MEEQLLIEKNTTEEQRKSKDFTEQTSKAQEILNKHAEKSKELEEKKAIAMEKQAIAKALSDGKKIESKEEDGELKARYEDETGKMVEVTNFKNIQYAQDLFNKSESIRLEKEEVEKKLLRETAATQNWINEKIRLDQEYTKIHNKEIDKQKGKVDELIAKYQALAKAKFGG</sequence>
<protein>
    <submittedName>
        <fullName evidence="3">Uncharacterized protein</fullName>
    </submittedName>
</protein>
<proteinExistence type="predicted"/>
<feature type="compositionally biased region" description="Basic and acidic residues" evidence="2">
    <location>
        <begin position="10"/>
        <end position="22"/>
    </location>
</feature>
<keyword evidence="1" id="KW-0175">Coiled coil</keyword>
<feature type="region of interest" description="Disordered" evidence="2">
    <location>
        <begin position="1"/>
        <end position="25"/>
    </location>
</feature>
<name>A0A8S5N2E4_9CAUD</name>
<evidence type="ECO:0000256" key="2">
    <source>
        <dbReference type="SAM" id="MobiDB-lite"/>
    </source>
</evidence>
<reference evidence="3" key="1">
    <citation type="journal article" date="2021" name="Proc. Natl. Acad. Sci. U.S.A.">
        <title>A Catalog of Tens of Thousands of Viruses from Human Metagenomes Reveals Hidden Associations with Chronic Diseases.</title>
        <authorList>
            <person name="Tisza M.J."/>
            <person name="Buck C.B."/>
        </authorList>
    </citation>
    <scope>NUCLEOTIDE SEQUENCE</scope>
    <source>
        <strain evidence="3">Cttxo15</strain>
    </source>
</reference>
<feature type="coiled-coil region" evidence="1">
    <location>
        <begin position="25"/>
        <end position="53"/>
    </location>
</feature>
<dbReference type="EMBL" id="BK015041">
    <property type="protein sequence ID" value="DAD88519.1"/>
    <property type="molecule type" value="Genomic_DNA"/>
</dbReference>
<evidence type="ECO:0000313" key="3">
    <source>
        <dbReference type="EMBL" id="DAD88519.1"/>
    </source>
</evidence>
<organism evidence="3">
    <name type="scientific">Podoviridae sp. cttxo15</name>
    <dbReference type="NCBI Taxonomy" id="2826584"/>
    <lineage>
        <taxon>Viruses</taxon>
        <taxon>Duplodnaviria</taxon>
        <taxon>Heunggongvirae</taxon>
        <taxon>Uroviricota</taxon>
        <taxon>Caudoviricetes</taxon>
    </lineage>
</organism>
<accession>A0A8S5N2E4</accession>
<evidence type="ECO:0000256" key="1">
    <source>
        <dbReference type="SAM" id="Coils"/>
    </source>
</evidence>